<feature type="chain" id="PRO_5045796304" evidence="1">
    <location>
        <begin position="19"/>
        <end position="387"/>
    </location>
</feature>
<sequence>MNKCLSVAFLLISTLAYGQALRDINYNYLYNPDTEVSLQLKPVKQNDNWVILYKLQTANANDIENFTIQWQGRDALSSKVEGALSFTSSEPVRSTTGINGEISFPVSGAPKILVARVINEPLKRAWLFYKSLEETFPVNTYLTTGDAPVTEQFVKPTQQVTLKDTASPYHVFYYNDKFPSAAPGFSEAQAKVSREMKSDSVFTVQPDATFSLNRDGLYLFQRDTLATQGLAVRSESDYPRYSLIQNLPGPLIYICTKQEYDRLENANGDKKAFDRTVLNITGDAERAKILIRNYFRRVELANQYFTSYKEGWKTDRGMIYIIFGVPDQVLKFHDREVWSYKNEAFNVSFDFVKSSSLFDPENYVLIRSKKFQEVWYEVVDLWRNARF</sequence>
<dbReference type="InterPro" id="IPR030959">
    <property type="entry name" value="GWxTD_dom"/>
</dbReference>
<feature type="signal peptide" evidence="1">
    <location>
        <begin position="1"/>
        <end position="18"/>
    </location>
</feature>
<organism evidence="3 4">
    <name type="scientific">Chryseosolibacter indicus</name>
    <dbReference type="NCBI Taxonomy" id="2782351"/>
    <lineage>
        <taxon>Bacteria</taxon>
        <taxon>Pseudomonadati</taxon>
        <taxon>Bacteroidota</taxon>
        <taxon>Cytophagia</taxon>
        <taxon>Cytophagales</taxon>
        <taxon>Chryseotaleaceae</taxon>
        <taxon>Chryseosolibacter</taxon>
    </lineage>
</organism>
<comment type="caution">
    <text evidence="3">The sequence shown here is derived from an EMBL/GenBank/DDBJ whole genome shotgun (WGS) entry which is preliminary data.</text>
</comment>
<protein>
    <submittedName>
        <fullName evidence="3">GWxTD domain-containing protein</fullName>
    </submittedName>
</protein>
<evidence type="ECO:0000313" key="3">
    <source>
        <dbReference type="EMBL" id="MBT1701973.1"/>
    </source>
</evidence>
<gene>
    <name evidence="3" type="ORF">KK060_01700</name>
</gene>
<evidence type="ECO:0000259" key="2">
    <source>
        <dbReference type="Pfam" id="PF20094"/>
    </source>
</evidence>
<dbReference type="EMBL" id="JAHESD010000003">
    <property type="protein sequence ID" value="MBT1701973.1"/>
    <property type="molecule type" value="Genomic_DNA"/>
</dbReference>
<feature type="domain" description="GWxTD" evidence="2">
    <location>
        <begin position="216"/>
        <end position="384"/>
    </location>
</feature>
<evidence type="ECO:0000313" key="4">
    <source>
        <dbReference type="Proteomes" id="UP000772618"/>
    </source>
</evidence>
<name>A0ABS5VKJ9_9BACT</name>
<keyword evidence="4" id="KW-1185">Reference proteome</keyword>
<reference evidence="3 4" key="1">
    <citation type="submission" date="2021-05" db="EMBL/GenBank/DDBJ databases">
        <title>A Polyphasic approach of four new species of the genus Ohtaekwangia: Ohtaekwangia histidinii sp. nov., Ohtaekwangia cretensis sp. nov., Ohtaekwangia indiensis sp. nov., Ohtaekwangia reichenbachii sp. nov. from diverse environment.</title>
        <authorList>
            <person name="Octaviana S."/>
        </authorList>
    </citation>
    <scope>NUCLEOTIDE SEQUENCE [LARGE SCALE GENOMIC DNA]</scope>
    <source>
        <strain evidence="3 4">PWU20</strain>
    </source>
</reference>
<dbReference type="Pfam" id="PF20094">
    <property type="entry name" value="GWxTD_dom"/>
    <property type="match status" value="1"/>
</dbReference>
<accession>A0ABS5VKJ9</accession>
<evidence type="ECO:0000256" key="1">
    <source>
        <dbReference type="SAM" id="SignalP"/>
    </source>
</evidence>
<dbReference type="NCBIfam" id="TIGR04514">
    <property type="entry name" value="GWxTD_dom"/>
    <property type="match status" value="1"/>
</dbReference>
<proteinExistence type="predicted"/>
<keyword evidence="1" id="KW-0732">Signal</keyword>
<dbReference type="Proteomes" id="UP000772618">
    <property type="component" value="Unassembled WGS sequence"/>
</dbReference>
<dbReference type="RefSeq" id="WP_254151668.1">
    <property type="nucleotide sequence ID" value="NZ_JAHESD010000003.1"/>
</dbReference>